<keyword evidence="4" id="KW-0472">Membrane</keyword>
<dbReference type="GeneID" id="106075774"/>
<dbReference type="AlphaFoldDB" id="A0A9W3B8S3"/>
<keyword evidence="6" id="KW-1185">Reference proteome</keyword>
<dbReference type="SUPFAM" id="SSF52540">
    <property type="entry name" value="P-loop containing nucleoside triphosphate hydrolases"/>
    <property type="match status" value="1"/>
</dbReference>
<evidence type="ECO:0000313" key="8">
    <source>
        <dbReference type="RefSeq" id="XP_055895861.1"/>
    </source>
</evidence>
<reference evidence="7 8" key="1">
    <citation type="submission" date="2025-04" db="UniProtKB">
        <authorList>
            <consortium name="RefSeq"/>
        </authorList>
    </citation>
    <scope>IDENTIFICATION</scope>
</reference>
<evidence type="ECO:0000313" key="6">
    <source>
        <dbReference type="Proteomes" id="UP001165740"/>
    </source>
</evidence>
<dbReference type="Proteomes" id="UP001165740">
    <property type="component" value="Chromosome 9"/>
</dbReference>
<evidence type="ECO:0000256" key="2">
    <source>
        <dbReference type="ARBA" id="ARBA00022741"/>
    </source>
</evidence>
<dbReference type="InterPro" id="IPR045058">
    <property type="entry name" value="GIMA/IAN/Toc"/>
</dbReference>
<evidence type="ECO:0000256" key="3">
    <source>
        <dbReference type="ARBA" id="ARBA00023134"/>
    </source>
</evidence>
<keyword evidence="4" id="KW-1133">Transmembrane helix</keyword>
<comment type="similarity">
    <text evidence="1">Belongs to the TRAFAC class TrmE-Era-EngA-EngB-Septin-like GTPase superfamily. AIG1/Toc34/Toc159-like paraseptin GTPase family. IAN subfamily.</text>
</comment>
<feature type="domain" description="AIG1-type G" evidence="5">
    <location>
        <begin position="9"/>
        <end position="220"/>
    </location>
</feature>
<organism evidence="6 8">
    <name type="scientific">Biomphalaria glabrata</name>
    <name type="common">Bloodfluke planorb</name>
    <name type="synonym">Freshwater snail</name>
    <dbReference type="NCBI Taxonomy" id="6526"/>
    <lineage>
        <taxon>Eukaryota</taxon>
        <taxon>Metazoa</taxon>
        <taxon>Spiralia</taxon>
        <taxon>Lophotrochozoa</taxon>
        <taxon>Mollusca</taxon>
        <taxon>Gastropoda</taxon>
        <taxon>Heterobranchia</taxon>
        <taxon>Euthyneura</taxon>
        <taxon>Panpulmonata</taxon>
        <taxon>Hygrophila</taxon>
        <taxon>Lymnaeoidea</taxon>
        <taxon>Planorbidae</taxon>
        <taxon>Biomphalaria</taxon>
    </lineage>
</organism>
<accession>A0A9W3B8S3</accession>
<dbReference type="Gene3D" id="3.40.50.300">
    <property type="entry name" value="P-loop containing nucleotide triphosphate hydrolases"/>
    <property type="match status" value="1"/>
</dbReference>
<dbReference type="RefSeq" id="XP_055895860.1">
    <property type="nucleotide sequence ID" value="XM_056039885.1"/>
</dbReference>
<dbReference type="GO" id="GO:0005525">
    <property type="term" value="F:GTP binding"/>
    <property type="evidence" value="ECO:0007669"/>
    <property type="project" value="UniProtKB-KW"/>
</dbReference>
<dbReference type="PROSITE" id="PS51720">
    <property type="entry name" value="G_AIG1"/>
    <property type="match status" value="1"/>
</dbReference>
<gene>
    <name evidence="7 8" type="primary">LOC106075774</name>
</gene>
<dbReference type="RefSeq" id="XP_055895861.1">
    <property type="nucleotide sequence ID" value="XM_056039886.1"/>
</dbReference>
<keyword evidence="2" id="KW-0547">Nucleotide-binding</keyword>
<evidence type="ECO:0000256" key="4">
    <source>
        <dbReference type="SAM" id="Phobius"/>
    </source>
</evidence>
<proteinExistence type="inferred from homology"/>
<feature type="transmembrane region" description="Helical" evidence="4">
    <location>
        <begin position="348"/>
        <end position="368"/>
    </location>
</feature>
<dbReference type="InterPro" id="IPR027417">
    <property type="entry name" value="P-loop_NTPase"/>
</dbReference>
<protein>
    <submittedName>
        <fullName evidence="7 8">Uncharacterized protein LOC106075774</fullName>
    </submittedName>
</protein>
<feature type="transmembrane region" description="Helical" evidence="4">
    <location>
        <begin position="374"/>
        <end position="395"/>
    </location>
</feature>
<dbReference type="InterPro" id="IPR006703">
    <property type="entry name" value="G_AIG1"/>
</dbReference>
<dbReference type="FunFam" id="3.40.50.300:FF:000840">
    <property type="entry name" value="Immune-associated nucleotide-binding protein 9"/>
    <property type="match status" value="1"/>
</dbReference>
<dbReference type="PANTHER" id="PTHR10903:SF184">
    <property type="entry name" value="GTP-BINDING PROTEIN A"/>
    <property type="match status" value="1"/>
</dbReference>
<dbReference type="PANTHER" id="PTHR10903">
    <property type="entry name" value="GTPASE, IMAP FAMILY MEMBER-RELATED"/>
    <property type="match status" value="1"/>
</dbReference>
<name>A0A9W3B8S3_BIOGL</name>
<sequence length="421" mass="46946">MAQKPSLRPSTYNIVLVGKTGNGKSSTGNTILRRKSFREDCSSTSCTGSCELASVMFGDSVLNVIDTPGLIDTNRKRKEVLDELPNIMSLCPEGFHAFIFVLRWDVRYTEEEFETYKILLQFFGPDFLKVCVIAFTRGDIYNLSNSNVPFEQWLNAQTGALPLLFKDCNNKAVLFSNNFEHGDFDTNRTKSVEQLIRFIREGNSLYRNVNFAKAAKERKKLATKYNLPQLQAKYQTELSLLENEISYAMTIETSEKKPCLENFENESLQDEKIKKKETTIQGLKKLAQHTLALIDEDDGGTGLLDDFRQRMKELFEMISSLEKSQKNRELKLQKIAEYTLLLKNPPSIFGIVFSSIALAGTAVAGAVITGLTVAIPPLAAGVAVGAGVLVAANASSIGFNATKLKNYNELLKKLKDEIDSL</sequence>
<evidence type="ECO:0000313" key="7">
    <source>
        <dbReference type="RefSeq" id="XP_055895860.1"/>
    </source>
</evidence>
<keyword evidence="4" id="KW-0812">Transmembrane</keyword>
<dbReference type="Pfam" id="PF04548">
    <property type="entry name" value="AIG1"/>
    <property type="match status" value="1"/>
</dbReference>
<keyword evidence="3" id="KW-0342">GTP-binding</keyword>
<dbReference type="OrthoDB" id="431287at2759"/>
<evidence type="ECO:0000256" key="1">
    <source>
        <dbReference type="ARBA" id="ARBA00008535"/>
    </source>
</evidence>
<evidence type="ECO:0000259" key="5">
    <source>
        <dbReference type="PROSITE" id="PS51720"/>
    </source>
</evidence>